<evidence type="ECO:0000256" key="6">
    <source>
        <dbReference type="ARBA" id="ARBA00022531"/>
    </source>
</evidence>
<keyword evidence="15" id="KW-1185">Reference proteome</keyword>
<feature type="binding site" description="covalent" evidence="12">
    <location>
        <position position="42"/>
    </location>
    <ligand>
        <name>heme c</name>
        <dbReference type="ChEBI" id="CHEBI:61717"/>
    </ligand>
</feature>
<feature type="binding site" description="axial binding residue" evidence="12">
    <location>
        <position position="43"/>
    </location>
    <ligand>
        <name>heme c</name>
        <dbReference type="ChEBI" id="CHEBI:61717"/>
    </ligand>
    <ligandPart>
        <name>Fe</name>
        <dbReference type="ChEBI" id="CHEBI:18248"/>
    </ligandPart>
</feature>
<dbReference type="InterPro" id="IPR036909">
    <property type="entry name" value="Cyt_c-like_dom_sf"/>
</dbReference>
<dbReference type="PROSITE" id="PS51007">
    <property type="entry name" value="CYTC"/>
    <property type="match status" value="1"/>
</dbReference>
<reference evidence="14 15" key="2">
    <citation type="submission" date="2018-03" db="EMBL/GenBank/DDBJ databases">
        <title>The ancient ancestry and fast evolution of plastids.</title>
        <authorList>
            <person name="Moore K.R."/>
            <person name="Magnabosco C."/>
            <person name="Momper L."/>
            <person name="Gold D.A."/>
            <person name="Bosak T."/>
            <person name="Fournier G.P."/>
        </authorList>
    </citation>
    <scope>NUCLEOTIDE SEQUENCE [LARGE SCALE GENOMIC DNA]</scope>
    <source>
        <strain evidence="14 15">ULC18</strain>
    </source>
</reference>
<evidence type="ECO:0000313" key="14">
    <source>
        <dbReference type="EMBL" id="PSB28300.1"/>
    </source>
</evidence>
<evidence type="ECO:0000256" key="5">
    <source>
        <dbReference type="ARBA" id="ARBA00022448"/>
    </source>
</evidence>
<dbReference type="FunFam" id="1.10.760.10:FF:000038">
    <property type="entry name" value="Cytochrome c6"/>
    <property type="match status" value="1"/>
</dbReference>
<dbReference type="GO" id="GO:0009055">
    <property type="term" value="F:electron transfer activity"/>
    <property type="evidence" value="ECO:0007669"/>
    <property type="project" value="UniProtKB-UniRule"/>
</dbReference>
<dbReference type="PANTHER" id="PTHR34688:SF2">
    <property type="entry name" value="CYTOCHROME C6, CHLOROPLASTIC"/>
    <property type="match status" value="1"/>
</dbReference>
<evidence type="ECO:0000256" key="11">
    <source>
        <dbReference type="ARBA" id="ARBA00023078"/>
    </source>
</evidence>
<feature type="chain" id="PRO_5015789781" description="Cytochrome c6" evidence="12">
    <location>
        <begin position="26"/>
        <end position="110"/>
    </location>
</feature>
<evidence type="ECO:0000256" key="9">
    <source>
        <dbReference type="ARBA" id="ARBA00022982"/>
    </source>
</evidence>
<feature type="signal peptide" evidence="12">
    <location>
        <begin position="1"/>
        <end position="25"/>
    </location>
</feature>
<keyword evidence="7 12" id="KW-0349">Heme</keyword>
<comment type="caution">
    <text evidence="14">The sequence shown here is derived from an EMBL/GenBank/DDBJ whole genome shotgun (WGS) entry which is preliminary data.</text>
</comment>
<evidence type="ECO:0000259" key="13">
    <source>
        <dbReference type="PROSITE" id="PS51007"/>
    </source>
</evidence>
<keyword evidence="5 12" id="KW-0813">Transport</keyword>
<feature type="domain" description="Cytochrome c" evidence="13">
    <location>
        <begin position="26"/>
        <end position="106"/>
    </location>
</feature>
<dbReference type="Gene3D" id="1.10.760.10">
    <property type="entry name" value="Cytochrome c-like domain"/>
    <property type="match status" value="1"/>
</dbReference>
<dbReference type="PANTHER" id="PTHR34688">
    <property type="entry name" value="CYTOCHROME C6, CHLOROPLASTIC"/>
    <property type="match status" value="1"/>
</dbReference>
<keyword evidence="6 12" id="KW-0602">Photosynthesis</keyword>
<evidence type="ECO:0000256" key="12">
    <source>
        <dbReference type="HAMAP-Rule" id="MF_00594"/>
    </source>
</evidence>
<comment type="function">
    <text evidence="1 12">Functions as an electron carrier between membrane-bound cytochrome b6-f and photosystem I in oxygenic photosynthesis.</text>
</comment>
<keyword evidence="10 12" id="KW-0408">Iron</keyword>
<comment type="similarity">
    <text evidence="3 12">Belongs to the cytochrome c family. PetJ subfamily.</text>
</comment>
<evidence type="ECO:0000256" key="3">
    <source>
        <dbReference type="ARBA" id="ARBA00009650"/>
    </source>
</evidence>
<dbReference type="Pfam" id="PF13442">
    <property type="entry name" value="Cytochrome_CBB3"/>
    <property type="match status" value="1"/>
</dbReference>
<keyword evidence="9 12" id="KW-0249">Electron transport</keyword>
<evidence type="ECO:0000256" key="10">
    <source>
        <dbReference type="ARBA" id="ARBA00023004"/>
    </source>
</evidence>
<evidence type="ECO:0000256" key="1">
    <source>
        <dbReference type="ARBA" id="ARBA00002347"/>
    </source>
</evidence>
<dbReference type="InterPro" id="IPR008168">
    <property type="entry name" value="Cyt_C_IC"/>
</dbReference>
<feature type="binding site" description="axial binding residue" evidence="12">
    <location>
        <position position="83"/>
    </location>
    <ligand>
        <name>heme c</name>
        <dbReference type="ChEBI" id="CHEBI:61717"/>
    </ligand>
    <ligandPart>
        <name>Fe</name>
        <dbReference type="ChEBI" id="CHEBI:18248"/>
    </ligandPart>
</feature>
<sequence precursor="true">MKRLLLIALLMIGLFMGLAGSPAQAGNSANGAKLFNANCAACHMGGNNVILAKKTLKKEALEQYGMASIDAIKNQVTKGKNAMPSFRGRLNSLQIEDVATYVLEQSQMGW</sequence>
<evidence type="ECO:0000256" key="7">
    <source>
        <dbReference type="ARBA" id="ARBA00022617"/>
    </source>
</evidence>
<organism evidence="14 15">
    <name type="scientific">Stenomitos frigidus ULC18</name>
    <dbReference type="NCBI Taxonomy" id="2107698"/>
    <lineage>
        <taxon>Bacteria</taxon>
        <taxon>Bacillati</taxon>
        <taxon>Cyanobacteriota</taxon>
        <taxon>Cyanophyceae</taxon>
        <taxon>Leptolyngbyales</taxon>
        <taxon>Leptolyngbyaceae</taxon>
        <taxon>Stenomitos</taxon>
    </lineage>
</organism>
<comment type="PTM">
    <text evidence="12">Binds 1 heme c group per subunit.</text>
</comment>
<dbReference type="AlphaFoldDB" id="A0A2T1E6E3"/>
<dbReference type="HAMAP" id="MF_00594">
    <property type="entry name" value="Cytc_PetJ"/>
    <property type="match status" value="1"/>
</dbReference>
<dbReference type="GO" id="GO:0005506">
    <property type="term" value="F:iron ion binding"/>
    <property type="evidence" value="ECO:0007669"/>
    <property type="project" value="InterPro"/>
</dbReference>
<dbReference type="OrthoDB" id="5570429at2"/>
<dbReference type="Proteomes" id="UP000239576">
    <property type="component" value="Unassembled WGS sequence"/>
</dbReference>
<proteinExistence type="inferred from homology"/>
<accession>A0A2T1E6E3</accession>
<dbReference type="NCBIfam" id="NF045930">
    <property type="entry name" value="Cytc6PetJCyano"/>
    <property type="match status" value="1"/>
</dbReference>
<evidence type="ECO:0000313" key="15">
    <source>
        <dbReference type="Proteomes" id="UP000239576"/>
    </source>
</evidence>
<keyword evidence="8 12" id="KW-0479">Metal-binding</keyword>
<evidence type="ECO:0000256" key="2">
    <source>
        <dbReference type="ARBA" id="ARBA00004518"/>
    </source>
</evidence>
<comment type="subcellular location">
    <subcellularLocation>
        <location evidence="2 12">Cellular thylakoid lumen</location>
    </subcellularLocation>
</comment>
<dbReference type="InterPro" id="IPR023655">
    <property type="entry name" value="Cyt_C6"/>
</dbReference>
<reference evidence="15" key="1">
    <citation type="submission" date="2018-02" db="EMBL/GenBank/DDBJ databases">
        <authorList>
            <person name="Moore K."/>
            <person name="Momper L."/>
        </authorList>
    </citation>
    <scope>NUCLEOTIDE SEQUENCE [LARGE SCALE GENOMIC DNA]</scope>
    <source>
        <strain evidence="15">ULC18</strain>
    </source>
</reference>
<dbReference type="PRINTS" id="PR00605">
    <property type="entry name" value="CYTCHROMECIC"/>
</dbReference>
<keyword evidence="12" id="KW-0732">Signal</keyword>
<dbReference type="GO" id="GO:0020037">
    <property type="term" value="F:heme binding"/>
    <property type="evidence" value="ECO:0007669"/>
    <property type="project" value="InterPro"/>
</dbReference>
<dbReference type="SUPFAM" id="SSF46626">
    <property type="entry name" value="Cytochrome c"/>
    <property type="match status" value="1"/>
</dbReference>
<dbReference type="EMBL" id="PVWK01000081">
    <property type="protein sequence ID" value="PSB28300.1"/>
    <property type="molecule type" value="Genomic_DNA"/>
</dbReference>
<keyword evidence="11 12" id="KW-0793">Thylakoid</keyword>
<dbReference type="InterPro" id="IPR009056">
    <property type="entry name" value="Cyt_c-like_dom"/>
</dbReference>
<dbReference type="GO" id="GO:0015979">
    <property type="term" value="P:photosynthesis"/>
    <property type="evidence" value="ECO:0007669"/>
    <property type="project" value="UniProtKB-UniRule"/>
</dbReference>
<dbReference type="GO" id="GO:0031979">
    <property type="term" value="C:plasma membrane-derived thylakoid lumen"/>
    <property type="evidence" value="ECO:0007669"/>
    <property type="project" value="UniProtKB-SubCell"/>
</dbReference>
<protein>
    <recommendedName>
        <fullName evidence="4 12">Cytochrome c6</fullName>
    </recommendedName>
    <alternativeName>
        <fullName evidence="12">Cytochrome c-553</fullName>
    </alternativeName>
    <alternativeName>
        <fullName evidence="12">Cytochrome c553</fullName>
    </alternativeName>
    <alternativeName>
        <fullName evidence="12">Soluble cytochrome f</fullName>
    </alternativeName>
</protein>
<gene>
    <name evidence="12" type="primary">petJ</name>
    <name evidence="14" type="ORF">C7B82_13960</name>
</gene>
<feature type="binding site" description="covalent" evidence="12">
    <location>
        <position position="39"/>
    </location>
    <ligand>
        <name>heme c</name>
        <dbReference type="ChEBI" id="CHEBI:61717"/>
    </ligand>
</feature>
<evidence type="ECO:0000256" key="4">
    <source>
        <dbReference type="ARBA" id="ARBA00016152"/>
    </source>
</evidence>
<name>A0A2T1E6E3_9CYAN</name>
<comment type="subunit">
    <text evidence="12">Monomer.</text>
</comment>
<evidence type="ECO:0000256" key="8">
    <source>
        <dbReference type="ARBA" id="ARBA00022723"/>
    </source>
</evidence>